<dbReference type="EMBL" id="JAPDDR010000007">
    <property type="protein sequence ID" value="MCW1914887.1"/>
    <property type="molecule type" value="Genomic_DNA"/>
</dbReference>
<feature type="domain" description="Large ribosomal subunit protein bL25 beta" evidence="7">
    <location>
        <begin position="102"/>
        <end position="183"/>
    </location>
</feature>
<proteinExistence type="inferred from homology"/>
<evidence type="ECO:0000256" key="3">
    <source>
        <dbReference type="ARBA" id="ARBA00022980"/>
    </source>
</evidence>
<organism evidence="8 9">
    <name type="scientific">Luteolibacter rhizosphaerae</name>
    <dbReference type="NCBI Taxonomy" id="2989719"/>
    <lineage>
        <taxon>Bacteria</taxon>
        <taxon>Pseudomonadati</taxon>
        <taxon>Verrucomicrobiota</taxon>
        <taxon>Verrucomicrobiia</taxon>
        <taxon>Verrucomicrobiales</taxon>
        <taxon>Verrucomicrobiaceae</taxon>
        <taxon>Luteolibacter</taxon>
    </lineage>
</organism>
<dbReference type="SUPFAM" id="SSF50715">
    <property type="entry name" value="Ribosomal protein L25-like"/>
    <property type="match status" value="1"/>
</dbReference>
<keyword evidence="3 5" id="KW-0689">Ribosomal protein</keyword>
<dbReference type="Gene3D" id="2.170.120.20">
    <property type="entry name" value="Ribosomal protein L25, beta domain"/>
    <property type="match status" value="1"/>
</dbReference>
<dbReference type="InterPro" id="IPR020930">
    <property type="entry name" value="Ribosomal_uL5_bac-type"/>
</dbReference>
<dbReference type="HAMAP" id="MF_01334">
    <property type="entry name" value="Ribosomal_bL25_CTC"/>
    <property type="match status" value="1"/>
</dbReference>
<comment type="subunit">
    <text evidence="5">Part of the 50S ribosomal subunit; part of the 5S rRNA/L5/L18/L25 subcomplex. Contacts the 5S rRNA. Binds to the 5S rRNA independently of L5 and L18.</text>
</comment>
<comment type="similarity">
    <text evidence="5">Belongs to the bacterial ribosomal protein bL25 family. CTC subfamily.</text>
</comment>
<gene>
    <name evidence="5" type="primary">rplY</name>
    <name evidence="5" type="synonym">ctc</name>
    <name evidence="8" type="ORF">OJ996_14965</name>
</gene>
<evidence type="ECO:0000313" key="9">
    <source>
        <dbReference type="Proteomes" id="UP001165653"/>
    </source>
</evidence>
<sequence>MAKKHVLQAEPRQRTGSGVLKQMRREGWVPSVIYGRGAENKNLKVNAKAFDELLAHATSENILINLDLGGANQLAFLKAVQHDPLSGKPLHVDFLAIDEKSEITAQIPVHLLGEPAGVKSGGMLEQLSHTLEVRCAASVLPEVLEFDVAHLNEGDSLHIGDVKLPAGVSATHADEVVIAHVAKTAAAVSESAGAA</sequence>
<dbReference type="Proteomes" id="UP001165653">
    <property type="component" value="Unassembled WGS sequence"/>
</dbReference>
<keyword evidence="4 5" id="KW-0687">Ribonucleoprotein</keyword>
<protein>
    <recommendedName>
        <fullName evidence="5">Large ribosomal subunit protein bL25</fullName>
    </recommendedName>
    <alternativeName>
        <fullName evidence="5">General stress protein CTC</fullName>
    </alternativeName>
</protein>
<keyword evidence="9" id="KW-1185">Reference proteome</keyword>
<keyword evidence="1 5" id="KW-0699">rRNA-binding</keyword>
<evidence type="ECO:0000256" key="4">
    <source>
        <dbReference type="ARBA" id="ARBA00023274"/>
    </source>
</evidence>
<dbReference type="NCBIfam" id="TIGR00731">
    <property type="entry name" value="bL25_bact_ctc"/>
    <property type="match status" value="1"/>
</dbReference>
<dbReference type="GO" id="GO:0005840">
    <property type="term" value="C:ribosome"/>
    <property type="evidence" value="ECO:0007669"/>
    <property type="project" value="UniProtKB-KW"/>
</dbReference>
<name>A0ABT3G4Y0_9BACT</name>
<dbReference type="PANTHER" id="PTHR33284:SF1">
    <property type="entry name" value="RIBOSOMAL PROTEIN L25_GLN-TRNA SYNTHETASE, ANTI-CODON-BINDING DOMAIN-CONTAINING PROTEIN"/>
    <property type="match status" value="1"/>
</dbReference>
<evidence type="ECO:0000256" key="1">
    <source>
        <dbReference type="ARBA" id="ARBA00022730"/>
    </source>
</evidence>
<evidence type="ECO:0000259" key="7">
    <source>
        <dbReference type="Pfam" id="PF14693"/>
    </source>
</evidence>
<comment type="function">
    <text evidence="5">This is one of the proteins that binds to the 5S RNA in the ribosome where it forms part of the central protuberance.</text>
</comment>
<dbReference type="Pfam" id="PF14693">
    <property type="entry name" value="Ribosomal_TL5_C"/>
    <property type="match status" value="1"/>
</dbReference>
<dbReference type="CDD" id="cd00495">
    <property type="entry name" value="Ribosomal_L25_TL5_CTC"/>
    <property type="match status" value="1"/>
</dbReference>
<feature type="domain" description="Large ribosomal subunit protein bL25 L25" evidence="6">
    <location>
        <begin position="7"/>
        <end position="94"/>
    </location>
</feature>
<dbReference type="InterPro" id="IPR029751">
    <property type="entry name" value="Ribosomal_L25_dom"/>
</dbReference>
<evidence type="ECO:0000313" key="8">
    <source>
        <dbReference type="EMBL" id="MCW1914887.1"/>
    </source>
</evidence>
<dbReference type="InterPro" id="IPR037121">
    <property type="entry name" value="Ribosomal_bL25_C"/>
</dbReference>
<comment type="caution">
    <text evidence="8">The sequence shown here is derived from an EMBL/GenBank/DDBJ whole genome shotgun (WGS) entry which is preliminary data.</text>
</comment>
<dbReference type="PANTHER" id="PTHR33284">
    <property type="entry name" value="RIBOSOMAL PROTEIN L25/GLN-TRNA SYNTHETASE, ANTI-CODON-BINDING DOMAIN-CONTAINING PROTEIN"/>
    <property type="match status" value="1"/>
</dbReference>
<evidence type="ECO:0000256" key="2">
    <source>
        <dbReference type="ARBA" id="ARBA00022884"/>
    </source>
</evidence>
<dbReference type="Gene3D" id="2.40.240.10">
    <property type="entry name" value="Ribosomal Protein L25, Chain P"/>
    <property type="match status" value="1"/>
</dbReference>
<dbReference type="InterPro" id="IPR011035">
    <property type="entry name" value="Ribosomal_bL25/Gln-tRNA_synth"/>
</dbReference>
<dbReference type="Pfam" id="PF01386">
    <property type="entry name" value="Ribosomal_L25p"/>
    <property type="match status" value="1"/>
</dbReference>
<dbReference type="InterPro" id="IPR020056">
    <property type="entry name" value="Rbsml_bL25/Gln-tRNA_synth_N"/>
</dbReference>
<reference evidence="8" key="1">
    <citation type="submission" date="2022-10" db="EMBL/GenBank/DDBJ databases">
        <title>Luteolibacter sp. GHJ8, whole genome shotgun sequencing project.</title>
        <authorList>
            <person name="Zhao G."/>
            <person name="Shen L."/>
        </authorList>
    </citation>
    <scope>NUCLEOTIDE SEQUENCE</scope>
    <source>
        <strain evidence="8">GHJ8</strain>
    </source>
</reference>
<accession>A0ABT3G4Y0</accession>
<evidence type="ECO:0000256" key="5">
    <source>
        <dbReference type="HAMAP-Rule" id="MF_01334"/>
    </source>
</evidence>
<evidence type="ECO:0000259" key="6">
    <source>
        <dbReference type="Pfam" id="PF01386"/>
    </source>
</evidence>
<dbReference type="InterPro" id="IPR001021">
    <property type="entry name" value="Ribosomal_bL25_long"/>
</dbReference>
<keyword evidence="2 5" id="KW-0694">RNA-binding</keyword>
<dbReference type="RefSeq" id="WP_264514423.1">
    <property type="nucleotide sequence ID" value="NZ_JAPDDR010000007.1"/>
</dbReference>
<dbReference type="InterPro" id="IPR020057">
    <property type="entry name" value="Ribosomal_bL25_b-dom"/>
</dbReference>